<dbReference type="AlphaFoldDB" id="A0A1I1QZ21"/>
<dbReference type="Gene3D" id="2.70.98.10">
    <property type="match status" value="1"/>
</dbReference>
<evidence type="ECO:0000256" key="9">
    <source>
        <dbReference type="ARBA" id="ARBA00022837"/>
    </source>
</evidence>
<comment type="catalytic activity">
    <reaction evidence="1 12">
        <text>Hydrolysis of terminal non-reducing beta-D-galactose residues in beta-D-galactosides.</text>
        <dbReference type="EC" id="3.2.1.23"/>
    </reaction>
</comment>
<dbReference type="Gene3D" id="3.20.20.80">
    <property type="entry name" value="Glycosidases"/>
    <property type="match status" value="1"/>
</dbReference>
<dbReference type="EMBL" id="FOMI01000007">
    <property type="protein sequence ID" value="SFD24513.1"/>
    <property type="molecule type" value="Genomic_DNA"/>
</dbReference>
<keyword evidence="8 12" id="KW-0378">Hydrolase</keyword>
<dbReference type="Pfam" id="PF02929">
    <property type="entry name" value="Bgal_small_N"/>
    <property type="match status" value="1"/>
</dbReference>
<dbReference type="InterPro" id="IPR023230">
    <property type="entry name" value="Glyco_hydro_2_CS"/>
</dbReference>
<dbReference type="InterPro" id="IPR014718">
    <property type="entry name" value="GH-type_carb-bd"/>
</dbReference>
<accession>A0A1I1QZ21</accession>
<keyword evidence="10 12" id="KW-0326">Glycosidase</keyword>
<dbReference type="GO" id="GO:0005990">
    <property type="term" value="P:lactose catabolic process"/>
    <property type="evidence" value="ECO:0007669"/>
    <property type="project" value="TreeGrafter"/>
</dbReference>
<dbReference type="PRINTS" id="PR00132">
    <property type="entry name" value="GLHYDRLASE2"/>
</dbReference>
<dbReference type="InterPro" id="IPR036156">
    <property type="entry name" value="Beta-gal/glucu_dom_sf"/>
</dbReference>
<sequence>MSKIVSFICIVICSNLLISQNNDWENPAVFGINKLPARASSISFRNDKNAINANKIESERYIPLNGNWKFQWSKTIKESSPNFFKLDFNTSKWQDIKVPANWELEGYGTAIYTNTIYPFVPVNPPYVPTNDNPTGCYVKNFEIPLGWEKERVVLHFGGVSSAFYVWVNGQKVGYSEGSRLPAEFDITKYLTTGTNKLAVKVFRWSNGSYLEDQDHWRLSGIHREVYLEATPLTYIQDYFVRTNLDSTYHNAILEIRPKIVNETEKKLNGWHLEAMLFDADGKSVLKKPLRKSIETIINEKFPYSGATTFSLLTAEISNPKKWSAETPNLYNLVLKITDQNNKVIEARSSKIGFRTVETKEGKLWVNGKPIYLYGVNRHEHNQRTGKVVDEETMIRDIKLMKQLNFNAVRTSHYPNTPRWYELCDKYGLYVLDEANIETHGLGGKLTNAPVWNASFMQRAMGMVERDKNHPSIIGWSLGNESGMGPNHAAMAGWIKAYDPTRFIHYEGAQYSDNTIDPEYVDVISRMYTSIPEVVAIANNKKDDRPVMWCEYAHSMGNSTGNLLEFWEAIWNNKRMIGGFIWDWTDQGLIKKDKSDEEFWAYGGDFGDTINSENFNINGVIFPDQTPQPAAWECKKIFQPILVKPVSIGKGTFKIENRHSFLNLNQYDLEWKLEEEGRVLQSGILESLQLDPQKTDELSLPYKLPNFIKGKSYYITINFKLKHNTFWAKKGYVVAWNQFEIPSTQSYSTNIYKSTFSSIKVLNKEKELELKSDNIVIKFNKNTGFLSGYKIDNKNILLSEMKPNFWRALTDNDERGAKVAKHQGVWKTAADNLILNNFKINSESNLVEIEASYSMKNMDSKYRILYVIKPQGYIRVTCNYIAGTMDLPELPRFGVQMEISKDLENIEWFGRGPHENYSDRNNGAAFGRYKAHVKNDFVAYVKPQESSNRTDVKWFSVVNNKKSGWHIQGLQPLSFSAWPYTMLDLTKAKHINELPNRKFITLNIDYKQMGLGGDDTWTKRSKPHQQYRLINKNYSYSFEIVPNKSEK</sequence>
<evidence type="ECO:0000259" key="13">
    <source>
        <dbReference type="SMART" id="SM01038"/>
    </source>
</evidence>
<comment type="cofactor">
    <cofactor evidence="3">
        <name>Na(+)</name>
        <dbReference type="ChEBI" id="CHEBI:29101"/>
    </cofactor>
</comment>
<evidence type="ECO:0000256" key="12">
    <source>
        <dbReference type="RuleBase" id="RU361154"/>
    </source>
</evidence>
<evidence type="ECO:0000256" key="7">
    <source>
        <dbReference type="ARBA" id="ARBA00013303"/>
    </source>
</evidence>
<dbReference type="Gene3D" id="2.60.40.10">
    <property type="entry name" value="Immunoglobulins"/>
    <property type="match status" value="2"/>
</dbReference>
<dbReference type="InterPro" id="IPR050347">
    <property type="entry name" value="Bact_Beta-galactosidase"/>
</dbReference>
<keyword evidence="9" id="KW-0106">Calcium</keyword>
<reference evidence="15" key="1">
    <citation type="submission" date="2016-10" db="EMBL/GenBank/DDBJ databases">
        <authorList>
            <person name="Varghese N."/>
            <person name="Submissions S."/>
        </authorList>
    </citation>
    <scope>NUCLEOTIDE SEQUENCE [LARGE SCALE GENOMIC DNA]</scope>
    <source>
        <strain evidence="15">DSM 25730</strain>
    </source>
</reference>
<protein>
    <recommendedName>
        <fullName evidence="7 12">Beta-galactosidase</fullName>
        <ecNumber evidence="6 12">3.2.1.23</ecNumber>
    </recommendedName>
    <alternativeName>
        <fullName evidence="11 12">Lactase</fullName>
    </alternativeName>
</protein>
<dbReference type="OrthoDB" id="9801077at2"/>
<dbReference type="Pfam" id="PF02837">
    <property type="entry name" value="Glyco_hydro_2_N"/>
    <property type="match status" value="1"/>
</dbReference>
<dbReference type="SUPFAM" id="SSF74650">
    <property type="entry name" value="Galactose mutarotase-like"/>
    <property type="match status" value="1"/>
</dbReference>
<evidence type="ECO:0000256" key="10">
    <source>
        <dbReference type="ARBA" id="ARBA00023295"/>
    </source>
</evidence>
<dbReference type="Proteomes" id="UP000199439">
    <property type="component" value="Unassembled WGS sequence"/>
</dbReference>
<dbReference type="PANTHER" id="PTHR46323:SF2">
    <property type="entry name" value="BETA-GALACTOSIDASE"/>
    <property type="match status" value="1"/>
</dbReference>
<dbReference type="InterPro" id="IPR006103">
    <property type="entry name" value="Glyco_hydro_2_cat"/>
</dbReference>
<dbReference type="Pfam" id="PF02836">
    <property type="entry name" value="Glyco_hydro_2_C"/>
    <property type="match status" value="1"/>
</dbReference>
<dbReference type="InterPro" id="IPR008979">
    <property type="entry name" value="Galactose-bd-like_sf"/>
</dbReference>
<dbReference type="RefSeq" id="WP_092852211.1">
    <property type="nucleotide sequence ID" value="NZ_FOMI01000007.1"/>
</dbReference>
<dbReference type="Pfam" id="PF16353">
    <property type="entry name" value="LacZ_4"/>
    <property type="match status" value="1"/>
</dbReference>
<feature type="domain" description="Beta galactosidase small chain/" evidence="13">
    <location>
        <begin position="768"/>
        <end position="1040"/>
    </location>
</feature>
<gene>
    <name evidence="14" type="ORF">SAMN04487987_10770</name>
</gene>
<dbReference type="SUPFAM" id="SSF49785">
    <property type="entry name" value="Galactose-binding domain-like"/>
    <property type="match status" value="1"/>
</dbReference>
<dbReference type="SMART" id="SM01038">
    <property type="entry name" value="Bgal_small_N"/>
    <property type="match status" value="1"/>
</dbReference>
<evidence type="ECO:0000313" key="15">
    <source>
        <dbReference type="Proteomes" id="UP000199439"/>
    </source>
</evidence>
<dbReference type="PROSITE" id="PS00719">
    <property type="entry name" value="GLYCOSYL_HYDROL_F2_1"/>
    <property type="match status" value="1"/>
</dbReference>
<evidence type="ECO:0000256" key="8">
    <source>
        <dbReference type="ARBA" id="ARBA00022801"/>
    </source>
</evidence>
<dbReference type="InterPro" id="IPR017853">
    <property type="entry name" value="GH"/>
</dbReference>
<evidence type="ECO:0000256" key="5">
    <source>
        <dbReference type="ARBA" id="ARBA00011245"/>
    </source>
</evidence>
<dbReference type="InterPro" id="IPR004199">
    <property type="entry name" value="B-gal_small/dom_5"/>
</dbReference>
<evidence type="ECO:0000256" key="1">
    <source>
        <dbReference type="ARBA" id="ARBA00001412"/>
    </source>
</evidence>
<dbReference type="Pfam" id="PF00703">
    <property type="entry name" value="Glyco_hydro_2"/>
    <property type="match status" value="1"/>
</dbReference>
<evidence type="ECO:0000256" key="11">
    <source>
        <dbReference type="ARBA" id="ARBA00032230"/>
    </source>
</evidence>
<dbReference type="InterPro" id="IPR006104">
    <property type="entry name" value="Glyco_hydro_2_N"/>
</dbReference>
<dbReference type="InterPro" id="IPR006101">
    <property type="entry name" value="Glyco_hydro_2"/>
</dbReference>
<comment type="subunit">
    <text evidence="5">Monomer.</text>
</comment>
<comment type="cofactor">
    <cofactor evidence="2">
        <name>Ca(2+)</name>
        <dbReference type="ChEBI" id="CHEBI:29108"/>
    </cofactor>
</comment>
<evidence type="ECO:0000256" key="4">
    <source>
        <dbReference type="ARBA" id="ARBA00007401"/>
    </source>
</evidence>
<dbReference type="SUPFAM" id="SSF49303">
    <property type="entry name" value="beta-Galactosidase/glucuronidase domain"/>
    <property type="match status" value="2"/>
</dbReference>
<dbReference type="InterPro" id="IPR006102">
    <property type="entry name" value="Ig-like_GH2"/>
</dbReference>
<dbReference type="GO" id="GO:0004565">
    <property type="term" value="F:beta-galactosidase activity"/>
    <property type="evidence" value="ECO:0007669"/>
    <property type="project" value="UniProtKB-EC"/>
</dbReference>
<dbReference type="SUPFAM" id="SSF51445">
    <property type="entry name" value="(Trans)glycosidases"/>
    <property type="match status" value="1"/>
</dbReference>
<dbReference type="GO" id="GO:0030246">
    <property type="term" value="F:carbohydrate binding"/>
    <property type="evidence" value="ECO:0007669"/>
    <property type="project" value="InterPro"/>
</dbReference>
<organism evidence="14 15">
    <name type="scientific">Algibacter pectinivorans</name>
    <dbReference type="NCBI Taxonomy" id="870482"/>
    <lineage>
        <taxon>Bacteria</taxon>
        <taxon>Pseudomonadati</taxon>
        <taxon>Bacteroidota</taxon>
        <taxon>Flavobacteriia</taxon>
        <taxon>Flavobacteriales</taxon>
        <taxon>Flavobacteriaceae</taxon>
        <taxon>Algibacter</taxon>
    </lineage>
</organism>
<dbReference type="Gene3D" id="2.60.120.260">
    <property type="entry name" value="Galactose-binding domain-like"/>
    <property type="match status" value="1"/>
</dbReference>
<dbReference type="PANTHER" id="PTHR46323">
    <property type="entry name" value="BETA-GALACTOSIDASE"/>
    <property type="match status" value="1"/>
</dbReference>
<dbReference type="STRING" id="870482.SAMN04487987_10770"/>
<keyword evidence="15" id="KW-1185">Reference proteome</keyword>
<evidence type="ECO:0000313" key="14">
    <source>
        <dbReference type="EMBL" id="SFD24513.1"/>
    </source>
</evidence>
<proteinExistence type="inferred from homology"/>
<dbReference type="FunFam" id="3.20.20.80:FF:000018">
    <property type="entry name" value="Beta-galactosidase"/>
    <property type="match status" value="1"/>
</dbReference>
<comment type="similarity">
    <text evidence="4 12">Belongs to the glycosyl hydrolase 2 family.</text>
</comment>
<evidence type="ECO:0000256" key="2">
    <source>
        <dbReference type="ARBA" id="ARBA00001913"/>
    </source>
</evidence>
<dbReference type="InterPro" id="IPR011013">
    <property type="entry name" value="Gal_mutarotase_sf_dom"/>
</dbReference>
<dbReference type="GO" id="GO:0009341">
    <property type="term" value="C:beta-galactosidase complex"/>
    <property type="evidence" value="ECO:0007669"/>
    <property type="project" value="InterPro"/>
</dbReference>
<evidence type="ECO:0000256" key="6">
    <source>
        <dbReference type="ARBA" id="ARBA00012756"/>
    </source>
</evidence>
<dbReference type="InterPro" id="IPR032312">
    <property type="entry name" value="LacZ_4"/>
</dbReference>
<name>A0A1I1QZ21_9FLAO</name>
<dbReference type="InterPro" id="IPR013783">
    <property type="entry name" value="Ig-like_fold"/>
</dbReference>
<dbReference type="EC" id="3.2.1.23" evidence="6 12"/>
<evidence type="ECO:0000256" key="3">
    <source>
        <dbReference type="ARBA" id="ARBA00001959"/>
    </source>
</evidence>